<dbReference type="AlphaFoldDB" id="A0A3S0ZJX5"/>
<reference evidence="1 2" key="1">
    <citation type="submission" date="2019-01" db="EMBL/GenBank/DDBJ databases">
        <title>A draft genome assembly of the solar-powered sea slug Elysia chlorotica.</title>
        <authorList>
            <person name="Cai H."/>
            <person name="Li Q."/>
            <person name="Fang X."/>
            <person name="Li J."/>
            <person name="Curtis N.E."/>
            <person name="Altenburger A."/>
            <person name="Shibata T."/>
            <person name="Feng M."/>
            <person name="Maeda T."/>
            <person name="Schwartz J.A."/>
            <person name="Shigenobu S."/>
            <person name="Lundholm N."/>
            <person name="Nishiyama T."/>
            <person name="Yang H."/>
            <person name="Hasebe M."/>
            <person name="Li S."/>
            <person name="Pierce S.K."/>
            <person name="Wang J."/>
        </authorList>
    </citation>
    <scope>NUCLEOTIDE SEQUENCE [LARGE SCALE GENOMIC DNA]</scope>
    <source>
        <strain evidence="1">EC2010</strain>
        <tissue evidence="1">Whole organism of an adult</tissue>
    </source>
</reference>
<evidence type="ECO:0000313" key="2">
    <source>
        <dbReference type="Proteomes" id="UP000271974"/>
    </source>
</evidence>
<dbReference type="Proteomes" id="UP000271974">
    <property type="component" value="Unassembled WGS sequence"/>
</dbReference>
<organism evidence="1 2">
    <name type="scientific">Elysia chlorotica</name>
    <name type="common">Eastern emerald elysia</name>
    <name type="synonym">Sea slug</name>
    <dbReference type="NCBI Taxonomy" id="188477"/>
    <lineage>
        <taxon>Eukaryota</taxon>
        <taxon>Metazoa</taxon>
        <taxon>Spiralia</taxon>
        <taxon>Lophotrochozoa</taxon>
        <taxon>Mollusca</taxon>
        <taxon>Gastropoda</taxon>
        <taxon>Heterobranchia</taxon>
        <taxon>Euthyneura</taxon>
        <taxon>Panpulmonata</taxon>
        <taxon>Sacoglossa</taxon>
        <taxon>Placobranchoidea</taxon>
        <taxon>Plakobranchidae</taxon>
        <taxon>Elysia</taxon>
    </lineage>
</organism>
<name>A0A3S0ZJX5_ELYCH</name>
<feature type="non-terminal residue" evidence="1">
    <location>
        <position position="1"/>
    </location>
</feature>
<protein>
    <submittedName>
        <fullName evidence="1">Uncharacterized protein</fullName>
    </submittedName>
</protein>
<gene>
    <name evidence="1" type="ORF">EGW08_012800</name>
</gene>
<sequence length="109" mass="12097">PAAPCYGVPAATATKITGCSVALSCRFPSLCSASLERLYFQRHPTCLSQFAFLFRPPSAGLQWSSLDQTHVRVGPNLDLWIRFLSPVVRLPSAATTAKTTRRREPQHRR</sequence>
<evidence type="ECO:0000313" key="1">
    <source>
        <dbReference type="EMBL" id="RUS79423.1"/>
    </source>
</evidence>
<dbReference type="EMBL" id="RQTK01000451">
    <property type="protein sequence ID" value="RUS79423.1"/>
    <property type="molecule type" value="Genomic_DNA"/>
</dbReference>
<comment type="caution">
    <text evidence="1">The sequence shown here is derived from an EMBL/GenBank/DDBJ whole genome shotgun (WGS) entry which is preliminary data.</text>
</comment>
<proteinExistence type="predicted"/>
<accession>A0A3S0ZJX5</accession>
<keyword evidence="2" id="KW-1185">Reference proteome</keyword>